<keyword evidence="1" id="KW-0472">Membrane</keyword>
<keyword evidence="1" id="KW-1133">Transmembrane helix</keyword>
<keyword evidence="1" id="KW-0812">Transmembrane</keyword>
<evidence type="ECO:0008006" key="4">
    <source>
        <dbReference type="Google" id="ProtNLM"/>
    </source>
</evidence>
<sequence length="218" mass="23101">MSDTDSFIDEVTEEVRRDRLFALLKRYGWLAVLLVLVLVGGAAWREYAAARDRAAAQALGDEILAALDADEAAARVDALAAIDAPTPGAQAVLAMLTAAEAGRADENDVAAQSLEAVAANGDVPEIYREIAGFKALSRPDSGLSVEERRVGLEALAVPGKPLRLLAEEQLALIEIEEGARDEAVARLRRIIEDSETSTGLRQRASQLIVSLGGTLEAG</sequence>
<dbReference type="RefSeq" id="WP_076703506.1">
    <property type="nucleotide sequence ID" value="NZ_CP015093.1"/>
</dbReference>
<keyword evidence="3" id="KW-1185">Reference proteome</keyword>
<evidence type="ECO:0000313" key="2">
    <source>
        <dbReference type="EMBL" id="APZ54223.1"/>
    </source>
</evidence>
<dbReference type="AlphaFoldDB" id="A0A1P8UXW1"/>
<dbReference type="KEGG" id="paby:Ga0080574_TMP3889"/>
<evidence type="ECO:0000256" key="1">
    <source>
        <dbReference type="SAM" id="Phobius"/>
    </source>
</evidence>
<accession>A0A1P8UXW1</accession>
<dbReference type="OrthoDB" id="7173339at2"/>
<proteinExistence type="predicted"/>
<dbReference type="EMBL" id="CP015093">
    <property type="protein sequence ID" value="APZ54223.1"/>
    <property type="molecule type" value="Genomic_DNA"/>
</dbReference>
<dbReference type="Proteomes" id="UP000187059">
    <property type="component" value="Chromosome"/>
</dbReference>
<feature type="transmembrane region" description="Helical" evidence="1">
    <location>
        <begin position="27"/>
        <end position="44"/>
    </location>
</feature>
<reference evidence="2 3" key="1">
    <citation type="submission" date="2016-04" db="EMBL/GenBank/DDBJ databases">
        <title>Deep-sea bacteria in the southern Pacific.</title>
        <authorList>
            <person name="Tang K."/>
        </authorList>
    </citation>
    <scope>NUCLEOTIDE SEQUENCE [LARGE SCALE GENOMIC DNA]</scope>
    <source>
        <strain evidence="2 3">JLT2014</strain>
    </source>
</reference>
<gene>
    <name evidence="2" type="ORF">Ga0080574_TMP3889</name>
</gene>
<organism evidence="2 3">
    <name type="scientific">Salipiger abyssi</name>
    <dbReference type="NCBI Taxonomy" id="1250539"/>
    <lineage>
        <taxon>Bacteria</taxon>
        <taxon>Pseudomonadati</taxon>
        <taxon>Pseudomonadota</taxon>
        <taxon>Alphaproteobacteria</taxon>
        <taxon>Rhodobacterales</taxon>
        <taxon>Roseobacteraceae</taxon>
        <taxon>Salipiger</taxon>
    </lineage>
</organism>
<name>A0A1P8UXW1_9RHOB</name>
<evidence type="ECO:0000313" key="3">
    <source>
        <dbReference type="Proteomes" id="UP000187059"/>
    </source>
</evidence>
<dbReference type="STRING" id="1250539.Ga0080574_TMP3889"/>
<protein>
    <recommendedName>
        <fullName evidence="4">Tetratricopeptide repeat-like domain-containing protein</fullName>
    </recommendedName>
</protein>